<comment type="caution">
    <text evidence="1">The sequence shown here is derived from an EMBL/GenBank/DDBJ whole genome shotgun (WGS) entry which is preliminary data.</text>
</comment>
<name>A0A4Z1J4C7_9HELO</name>
<keyword evidence="2" id="KW-1185">Reference proteome</keyword>
<dbReference type="Gene3D" id="2.170.15.10">
    <property type="entry name" value="Proaerolysin, chain A, domain 3"/>
    <property type="match status" value="1"/>
</dbReference>
<dbReference type="SUPFAM" id="SSF56973">
    <property type="entry name" value="Aerolisin/ETX pore-forming domain"/>
    <property type="match status" value="1"/>
</dbReference>
<dbReference type="AlphaFoldDB" id="A0A4Z1J4C7"/>
<accession>A0A4Z1J4C7</accession>
<protein>
    <submittedName>
        <fullName evidence="1">Uncharacterized protein</fullName>
    </submittedName>
</protein>
<proteinExistence type="predicted"/>
<reference evidence="1 2" key="1">
    <citation type="submission" date="2017-12" db="EMBL/GenBank/DDBJ databases">
        <title>Comparative genomics of Botrytis spp.</title>
        <authorList>
            <person name="Valero-Jimenez C.A."/>
            <person name="Tapia P."/>
            <person name="Veloso J."/>
            <person name="Silva-Moreno E."/>
            <person name="Staats M."/>
            <person name="Valdes J.H."/>
            <person name="Van Kan J.A.L."/>
        </authorList>
    </citation>
    <scope>NUCLEOTIDE SEQUENCE [LARGE SCALE GENOMIC DNA]</scope>
    <source>
        <strain evidence="1 2">Be9601</strain>
    </source>
</reference>
<evidence type="ECO:0000313" key="1">
    <source>
        <dbReference type="EMBL" id="TGO66460.1"/>
    </source>
</evidence>
<evidence type="ECO:0000313" key="2">
    <source>
        <dbReference type="Proteomes" id="UP000297229"/>
    </source>
</evidence>
<dbReference type="EMBL" id="PQXM01000952">
    <property type="protein sequence ID" value="TGO66460.1"/>
    <property type="molecule type" value="Genomic_DNA"/>
</dbReference>
<organism evidence="1 2">
    <name type="scientific">Botrytis elliptica</name>
    <dbReference type="NCBI Taxonomy" id="278938"/>
    <lineage>
        <taxon>Eukaryota</taxon>
        <taxon>Fungi</taxon>
        <taxon>Dikarya</taxon>
        <taxon>Ascomycota</taxon>
        <taxon>Pezizomycotina</taxon>
        <taxon>Leotiomycetes</taxon>
        <taxon>Helotiales</taxon>
        <taxon>Sclerotiniaceae</taxon>
        <taxon>Botrytis</taxon>
    </lineage>
</organism>
<sequence>MPAYGVPYQVPTETVALYQDPNYTVRVPDAQYDKTSNILRNLPIGVVVTLVGGWAPGEDEKRVVVLSHGNTCLDLVGTRTTEVRWKSLGDRQTVTLYDAEEGNGIAYNNSNSQTVTVETSDQHVAGISSTFSQMFSAGAEGIATSSTQWSVSVIHSYTRTDTSSRSQTKIVNLNITLTVNAPPKTRYKATLLVTIGQLPATEYIMTA</sequence>
<gene>
    <name evidence="1" type="ORF">BELL_0954g00050</name>
</gene>
<dbReference type="Proteomes" id="UP000297229">
    <property type="component" value="Unassembled WGS sequence"/>
</dbReference>